<keyword evidence="6 17" id="KW-0547">Nucleotide-binding</keyword>
<evidence type="ECO:0000313" key="22">
    <source>
        <dbReference type="EMBL" id="SFT26699.1"/>
    </source>
</evidence>
<comment type="cofactor">
    <cofactor evidence="18 19">
        <name>K(+)</name>
        <dbReference type="ChEBI" id="CHEBI:29103"/>
    </cofactor>
    <text evidence="18 19">Binds 1 potassium ion per subunit.</text>
</comment>
<feature type="binding site" evidence="17">
    <location>
        <position position="457"/>
    </location>
    <ligand>
        <name>AMP</name>
        <dbReference type="ChEBI" id="CHEBI:456215"/>
    </ligand>
</feature>
<organism evidence="22 23">
    <name type="scientific">Alloyangia pacifica</name>
    <dbReference type="NCBI Taxonomy" id="311180"/>
    <lineage>
        <taxon>Bacteria</taxon>
        <taxon>Pseudomonadati</taxon>
        <taxon>Pseudomonadota</taxon>
        <taxon>Alphaproteobacteria</taxon>
        <taxon>Rhodobacterales</taxon>
        <taxon>Roseobacteraceae</taxon>
        <taxon>Alloyangia</taxon>
    </lineage>
</organism>
<comment type="caution">
    <text evidence="18">Lacks conserved residue(s) required for the propagation of feature annotation.</text>
</comment>
<keyword evidence="7 17" id="KW-0067">ATP-binding</keyword>
<dbReference type="PIRSF" id="PIRSF017184">
    <property type="entry name" value="Nnr"/>
    <property type="match status" value="1"/>
</dbReference>
<comment type="function">
    <text evidence="17">Catalyzes the dehydration of the S-form of NAD(P)HX at the expense of ADP, which is converted to AMP. Together with NAD(P)HX epimerase, which catalyzes the epimerization of the S- and R-forms, the enzyme allows the repair of both epimers of NAD(P)HX, a damaged form of NAD(P)H that is a result of enzymatic or heat-dependent hydration.</text>
</comment>
<evidence type="ECO:0000256" key="1">
    <source>
        <dbReference type="ARBA" id="ARBA00000013"/>
    </source>
</evidence>
<keyword evidence="10 17" id="KW-0520">NAD</keyword>
<feature type="binding site" evidence="18">
    <location>
        <begin position="62"/>
        <end position="66"/>
    </location>
    <ligand>
        <name>(6S)-NADPHX</name>
        <dbReference type="ChEBI" id="CHEBI:64076"/>
    </ligand>
</feature>
<evidence type="ECO:0000313" key="23">
    <source>
        <dbReference type="Proteomes" id="UP000199392"/>
    </source>
</evidence>
<dbReference type="CDD" id="cd01171">
    <property type="entry name" value="YXKO-related"/>
    <property type="match status" value="1"/>
</dbReference>
<feature type="binding site" evidence="18">
    <location>
        <position position="165"/>
    </location>
    <ligand>
        <name>(6S)-NADPHX</name>
        <dbReference type="ChEBI" id="CHEBI:64076"/>
    </ligand>
</feature>
<dbReference type="GO" id="GO:0052855">
    <property type="term" value="F:ADP-dependent NAD(P)H-hydrate dehydratase activity"/>
    <property type="evidence" value="ECO:0007669"/>
    <property type="project" value="UniProtKB-UniRule"/>
</dbReference>
<feature type="binding site" evidence="18">
    <location>
        <begin position="133"/>
        <end position="139"/>
    </location>
    <ligand>
        <name>(6S)-NADPHX</name>
        <dbReference type="ChEBI" id="CHEBI:64076"/>
    </ligand>
</feature>
<gene>
    <name evidence="17" type="primary">nnrD</name>
    <name evidence="18" type="synonym">nnrE</name>
    <name evidence="22" type="ORF">SAMN04488050_1267</name>
</gene>
<dbReference type="SUPFAM" id="SSF64153">
    <property type="entry name" value="YjeF N-terminal domain-like"/>
    <property type="match status" value="1"/>
</dbReference>
<name>A0A1I6WL39_9RHOB</name>
<feature type="binding site" evidence="17">
    <location>
        <position position="329"/>
    </location>
    <ligand>
        <name>(6S)-NADPHX</name>
        <dbReference type="ChEBI" id="CHEBI:64076"/>
    </ligand>
</feature>
<dbReference type="SUPFAM" id="SSF53613">
    <property type="entry name" value="Ribokinase-like"/>
    <property type="match status" value="1"/>
</dbReference>
<keyword evidence="5 18" id="KW-0479">Metal-binding</keyword>
<sequence length="514" mass="52870">MTVLLTARQMRDAEQAAFASGAATGAELMERAGEGVVSALLNSWGELAVVPSRAIILCGPGNNGGDGFVIARLLARRGWAVRVFLLGQADGLPPDARLNHDRWCTMGDVRRLPFDTPPQPEGPSGVVVDALFGTGLTRGLGPEVAGVLESLEAQGFEGWYRVAVDLPSGLCADSGRRITAEDGTTAAFRADLTVSFHAAKLGHYLDEGAEFCGALAVADIGLSPEATPELVRLVQAPALPLGKRGGHKFDHGHALVLSGGFGRTGAARLAARAALRVGAGLVTLGVPGAAQMEVAAQITALMMRRIEAADDLAQMLEDRRLNALCLGPGLGADRARELVPAALAAGRATVLDADALSAFSDAPDALFSALHPGCVLTPHGGEFARLFPDLSARLSGPARRGPAVSRVDMVRAAAARAGCTVLLKGPDTVIAAPDGDAAVHAAVYERATPWLATAGAGDVLAGLICGLMARGVDPWRAAQTATFLHVEAARHHGPGLIAEDLPEALPAVLRGLGA</sequence>
<dbReference type="HAMAP" id="MF_01965">
    <property type="entry name" value="NADHX_dehydratase"/>
    <property type="match status" value="1"/>
</dbReference>
<evidence type="ECO:0000256" key="19">
    <source>
        <dbReference type="PIRNR" id="PIRNR017184"/>
    </source>
</evidence>
<comment type="catalytic activity">
    <reaction evidence="16 17 19">
        <text>(6S)-NADPHX + ADP = AMP + phosphate + NADPH + H(+)</text>
        <dbReference type="Rhea" id="RHEA:32235"/>
        <dbReference type="ChEBI" id="CHEBI:15378"/>
        <dbReference type="ChEBI" id="CHEBI:43474"/>
        <dbReference type="ChEBI" id="CHEBI:57783"/>
        <dbReference type="ChEBI" id="CHEBI:64076"/>
        <dbReference type="ChEBI" id="CHEBI:456215"/>
        <dbReference type="ChEBI" id="CHEBI:456216"/>
        <dbReference type="EC" id="4.2.1.136"/>
    </reaction>
</comment>
<dbReference type="STRING" id="311180.SAMN04488050_1267"/>
<feature type="binding site" evidence="17">
    <location>
        <begin position="424"/>
        <end position="428"/>
    </location>
    <ligand>
        <name>AMP</name>
        <dbReference type="ChEBI" id="CHEBI:456215"/>
    </ligand>
</feature>
<evidence type="ECO:0000256" key="5">
    <source>
        <dbReference type="ARBA" id="ARBA00022723"/>
    </source>
</evidence>
<dbReference type="Proteomes" id="UP000199392">
    <property type="component" value="Unassembled WGS sequence"/>
</dbReference>
<keyword evidence="22" id="KW-0418">Kinase</keyword>
<dbReference type="NCBIfam" id="TIGR00197">
    <property type="entry name" value="yjeF_nterm"/>
    <property type="match status" value="1"/>
</dbReference>
<evidence type="ECO:0000256" key="8">
    <source>
        <dbReference type="ARBA" id="ARBA00022857"/>
    </source>
</evidence>
<evidence type="ECO:0000259" key="21">
    <source>
        <dbReference type="PROSITE" id="PS51385"/>
    </source>
</evidence>
<comment type="similarity">
    <text evidence="18">Belongs to the NnrE/AIBP family.</text>
</comment>
<protein>
    <recommendedName>
        <fullName evidence="19">Bifunctional NAD(P)H-hydrate repair enzyme</fullName>
    </recommendedName>
    <alternativeName>
        <fullName evidence="19">Nicotinamide nucleotide repair protein</fullName>
    </alternativeName>
    <domain>
        <recommendedName>
            <fullName evidence="19">ADP-dependent (S)-NAD(P)H-hydrate dehydratase</fullName>
            <ecNumber evidence="19">4.2.1.136</ecNumber>
        </recommendedName>
        <alternativeName>
            <fullName evidence="19">ADP-dependent NAD(P)HX dehydratase</fullName>
        </alternativeName>
    </domain>
    <domain>
        <recommendedName>
            <fullName evidence="19">NAD(P)H-hydrate epimerase</fullName>
            <ecNumber evidence="19">5.1.99.6</ecNumber>
        </recommendedName>
    </domain>
</protein>
<comment type="function">
    <text evidence="14 19">Bifunctional enzyme that catalyzes the epimerization of the S- and R-forms of NAD(P)HX and the dehydration of the S-form of NAD(P)HX at the expense of ADP, which is converted to AMP. This allows the repair of both epimers of NAD(P)HX, a damaged form of NAD(P)H that is a result of enzymatic or heat-dependent hydration.</text>
</comment>
<accession>A0A1I6WL39</accession>
<evidence type="ECO:0000256" key="6">
    <source>
        <dbReference type="ARBA" id="ARBA00022741"/>
    </source>
</evidence>
<dbReference type="PANTHER" id="PTHR12592">
    <property type="entry name" value="ATP-DEPENDENT (S)-NAD(P)H-HYDRATE DEHYDRATASE FAMILY MEMBER"/>
    <property type="match status" value="1"/>
</dbReference>
<keyword evidence="22" id="KW-0808">Transferase</keyword>
<evidence type="ECO:0000256" key="10">
    <source>
        <dbReference type="ARBA" id="ARBA00023027"/>
    </source>
</evidence>
<dbReference type="InterPro" id="IPR017953">
    <property type="entry name" value="Carbohydrate_kinase_pred_CS"/>
</dbReference>
<dbReference type="PROSITE" id="PS51385">
    <property type="entry name" value="YJEF_N"/>
    <property type="match status" value="1"/>
</dbReference>
<comment type="similarity">
    <text evidence="17">Belongs to the NnrD/CARKD family.</text>
</comment>
<dbReference type="RefSeq" id="WP_092431349.1">
    <property type="nucleotide sequence ID" value="NZ_FNCL01000030.1"/>
</dbReference>
<feature type="binding site" evidence="18">
    <location>
        <position position="63"/>
    </location>
    <ligand>
        <name>K(+)</name>
        <dbReference type="ChEBI" id="CHEBI:29103"/>
    </ligand>
</feature>
<dbReference type="GO" id="GO:0046496">
    <property type="term" value="P:nicotinamide nucleotide metabolic process"/>
    <property type="evidence" value="ECO:0007669"/>
    <property type="project" value="UniProtKB-UniRule"/>
</dbReference>
<dbReference type="HAMAP" id="MF_01966">
    <property type="entry name" value="NADHX_epimerase"/>
    <property type="match status" value="1"/>
</dbReference>
<evidence type="ECO:0000256" key="17">
    <source>
        <dbReference type="HAMAP-Rule" id="MF_01965"/>
    </source>
</evidence>
<comment type="catalytic activity">
    <reaction evidence="15 17 19">
        <text>(6S)-NADHX + ADP = AMP + phosphate + NADH + H(+)</text>
        <dbReference type="Rhea" id="RHEA:32223"/>
        <dbReference type="ChEBI" id="CHEBI:15378"/>
        <dbReference type="ChEBI" id="CHEBI:43474"/>
        <dbReference type="ChEBI" id="CHEBI:57945"/>
        <dbReference type="ChEBI" id="CHEBI:64074"/>
        <dbReference type="ChEBI" id="CHEBI:456215"/>
        <dbReference type="ChEBI" id="CHEBI:456216"/>
        <dbReference type="EC" id="4.2.1.136"/>
    </reaction>
</comment>
<evidence type="ECO:0000256" key="3">
    <source>
        <dbReference type="ARBA" id="ARBA00006001"/>
    </source>
</evidence>
<dbReference type="EMBL" id="FOZW01000026">
    <property type="protein sequence ID" value="SFT26699.1"/>
    <property type="molecule type" value="Genomic_DNA"/>
</dbReference>
<dbReference type="NCBIfam" id="TIGR00196">
    <property type="entry name" value="yjeF_cterm"/>
    <property type="match status" value="1"/>
</dbReference>
<dbReference type="Pfam" id="PF01256">
    <property type="entry name" value="Carb_kinase"/>
    <property type="match status" value="1"/>
</dbReference>
<dbReference type="GO" id="GO:0046872">
    <property type="term" value="F:metal ion binding"/>
    <property type="evidence" value="ECO:0007669"/>
    <property type="project" value="UniProtKB-UniRule"/>
</dbReference>
<dbReference type="AlphaFoldDB" id="A0A1I6WL39"/>
<keyword evidence="8 17" id="KW-0521">NADP</keyword>
<feature type="domain" description="YjeF N-terminal" evidence="21">
    <location>
        <begin position="10"/>
        <end position="228"/>
    </location>
</feature>
<dbReference type="GO" id="GO:0052856">
    <property type="term" value="F:NAD(P)HX epimerase activity"/>
    <property type="evidence" value="ECO:0007669"/>
    <property type="project" value="UniProtKB-UniRule"/>
</dbReference>
<feature type="binding site" evidence="17">
    <location>
        <position position="266"/>
    </location>
    <ligand>
        <name>(6S)-NADPHX</name>
        <dbReference type="ChEBI" id="CHEBI:64076"/>
    </ligand>
</feature>
<dbReference type="Pfam" id="PF03853">
    <property type="entry name" value="YjeF_N"/>
    <property type="match status" value="1"/>
</dbReference>
<evidence type="ECO:0000256" key="14">
    <source>
        <dbReference type="ARBA" id="ARBA00025153"/>
    </source>
</evidence>
<dbReference type="InterPro" id="IPR030677">
    <property type="entry name" value="Nnr"/>
</dbReference>
<dbReference type="OrthoDB" id="9806925at2"/>
<evidence type="ECO:0000256" key="15">
    <source>
        <dbReference type="ARBA" id="ARBA00048238"/>
    </source>
</evidence>
<dbReference type="EC" id="4.2.1.136" evidence="19"/>
<feature type="domain" description="YjeF C-terminal" evidence="20">
    <location>
        <begin position="231"/>
        <end position="512"/>
    </location>
</feature>
<comment type="cofactor">
    <cofactor evidence="17">
        <name>Mg(2+)</name>
        <dbReference type="ChEBI" id="CHEBI:18420"/>
    </cofactor>
</comment>
<evidence type="ECO:0000256" key="9">
    <source>
        <dbReference type="ARBA" id="ARBA00022958"/>
    </source>
</evidence>
<dbReference type="PROSITE" id="PS01050">
    <property type="entry name" value="YJEF_C_2"/>
    <property type="match status" value="1"/>
</dbReference>
<comment type="catalytic activity">
    <reaction evidence="1 18 19">
        <text>(6R)-NADHX = (6S)-NADHX</text>
        <dbReference type="Rhea" id="RHEA:32215"/>
        <dbReference type="ChEBI" id="CHEBI:64074"/>
        <dbReference type="ChEBI" id="CHEBI:64075"/>
        <dbReference type="EC" id="5.1.99.6"/>
    </reaction>
</comment>
<keyword evidence="11 18" id="KW-0413">Isomerase</keyword>
<evidence type="ECO:0000256" key="7">
    <source>
        <dbReference type="ARBA" id="ARBA00022840"/>
    </source>
</evidence>
<dbReference type="EC" id="5.1.99.6" evidence="19"/>
<evidence type="ECO:0000256" key="13">
    <source>
        <dbReference type="ARBA" id="ARBA00023268"/>
    </source>
</evidence>
<comment type="function">
    <text evidence="18">Catalyzes the epimerization of the S- and R-forms of NAD(P)HX, a damaged form of NAD(P)H that is a result of enzymatic or heat-dependent hydration. This is a prerequisite for the S-specific NAD(P)H-hydrate dehydratase to allow the repair of both epimers of NAD(P)HX.</text>
</comment>
<proteinExistence type="inferred from homology"/>
<evidence type="ECO:0000256" key="11">
    <source>
        <dbReference type="ARBA" id="ARBA00023235"/>
    </source>
</evidence>
<keyword evidence="23" id="KW-1185">Reference proteome</keyword>
<feature type="binding site" evidence="18">
    <location>
        <position position="129"/>
    </location>
    <ligand>
        <name>K(+)</name>
        <dbReference type="ChEBI" id="CHEBI:29103"/>
    </ligand>
</feature>
<feature type="binding site" evidence="18">
    <location>
        <position position="168"/>
    </location>
    <ligand>
        <name>K(+)</name>
        <dbReference type="ChEBI" id="CHEBI:29103"/>
    </ligand>
</feature>
<dbReference type="GO" id="GO:0110051">
    <property type="term" value="P:metabolite repair"/>
    <property type="evidence" value="ECO:0007669"/>
    <property type="project" value="TreeGrafter"/>
</dbReference>
<evidence type="ECO:0000259" key="20">
    <source>
        <dbReference type="PROSITE" id="PS51383"/>
    </source>
</evidence>
<dbReference type="PROSITE" id="PS51383">
    <property type="entry name" value="YJEF_C_3"/>
    <property type="match status" value="1"/>
</dbReference>
<dbReference type="PANTHER" id="PTHR12592:SF0">
    <property type="entry name" value="ATP-DEPENDENT (S)-NAD(P)H-HYDRATE DEHYDRATASE"/>
    <property type="match status" value="1"/>
</dbReference>
<comment type="similarity">
    <text evidence="3 19">In the N-terminal section; belongs to the NnrE/AIBP family.</text>
</comment>
<keyword evidence="12 17" id="KW-0456">Lyase</keyword>
<feature type="binding site" evidence="17">
    <location>
        <position position="458"/>
    </location>
    <ligand>
        <name>(6S)-NADPHX</name>
        <dbReference type="ChEBI" id="CHEBI:64076"/>
    </ligand>
</feature>
<dbReference type="Gene3D" id="3.40.50.10260">
    <property type="entry name" value="YjeF N-terminal domain"/>
    <property type="match status" value="1"/>
</dbReference>
<dbReference type="InterPro" id="IPR029056">
    <property type="entry name" value="Ribokinase-like"/>
</dbReference>
<dbReference type="Gene3D" id="3.40.1190.20">
    <property type="match status" value="1"/>
</dbReference>
<reference evidence="23" key="1">
    <citation type="submission" date="2016-10" db="EMBL/GenBank/DDBJ databases">
        <authorList>
            <person name="Varghese N."/>
            <person name="Submissions S."/>
        </authorList>
    </citation>
    <scope>NUCLEOTIDE SEQUENCE [LARGE SCALE GENOMIC DNA]</scope>
    <source>
        <strain evidence="23">DSM 26894</strain>
    </source>
</reference>
<evidence type="ECO:0000256" key="18">
    <source>
        <dbReference type="HAMAP-Rule" id="MF_01966"/>
    </source>
</evidence>
<dbReference type="InterPro" id="IPR000631">
    <property type="entry name" value="CARKD"/>
</dbReference>
<dbReference type="InterPro" id="IPR004443">
    <property type="entry name" value="YjeF_N_dom"/>
</dbReference>
<keyword evidence="13" id="KW-0511">Multifunctional enzyme</keyword>
<dbReference type="GO" id="GO:0005524">
    <property type="term" value="F:ATP binding"/>
    <property type="evidence" value="ECO:0007669"/>
    <property type="project" value="UniProtKB-UniRule"/>
</dbReference>
<evidence type="ECO:0000256" key="12">
    <source>
        <dbReference type="ARBA" id="ARBA00023239"/>
    </source>
</evidence>
<dbReference type="InterPro" id="IPR036652">
    <property type="entry name" value="YjeF_N_dom_sf"/>
</dbReference>
<evidence type="ECO:0000256" key="2">
    <source>
        <dbReference type="ARBA" id="ARBA00000909"/>
    </source>
</evidence>
<dbReference type="GO" id="GO:0016301">
    <property type="term" value="F:kinase activity"/>
    <property type="evidence" value="ECO:0007669"/>
    <property type="project" value="UniProtKB-KW"/>
</dbReference>
<keyword evidence="9 18" id="KW-0630">Potassium</keyword>
<evidence type="ECO:0000256" key="4">
    <source>
        <dbReference type="ARBA" id="ARBA00009524"/>
    </source>
</evidence>
<comment type="catalytic activity">
    <reaction evidence="2 18 19">
        <text>(6R)-NADPHX = (6S)-NADPHX</text>
        <dbReference type="Rhea" id="RHEA:32227"/>
        <dbReference type="ChEBI" id="CHEBI:64076"/>
        <dbReference type="ChEBI" id="CHEBI:64077"/>
        <dbReference type="EC" id="5.1.99.6"/>
    </reaction>
</comment>
<feature type="binding site" evidence="17">
    <location>
        <position position="379"/>
    </location>
    <ligand>
        <name>(6S)-NADPHX</name>
        <dbReference type="ChEBI" id="CHEBI:64076"/>
    </ligand>
</feature>
<evidence type="ECO:0000256" key="16">
    <source>
        <dbReference type="ARBA" id="ARBA00049209"/>
    </source>
</evidence>
<comment type="similarity">
    <text evidence="4 19">In the C-terminal section; belongs to the NnrD/CARKD family.</text>
</comment>
<comment type="subunit">
    <text evidence="17">Homotetramer.</text>
</comment>